<feature type="region of interest" description="Disordered" evidence="1">
    <location>
        <begin position="60"/>
        <end position="99"/>
    </location>
</feature>
<evidence type="ECO:0000313" key="2">
    <source>
        <dbReference type="EMBL" id="EFQ97053.1"/>
    </source>
</evidence>
<gene>
    <name evidence="2" type="ORF">MGYG_08880</name>
</gene>
<feature type="region of interest" description="Disordered" evidence="1">
    <location>
        <begin position="1"/>
        <end position="46"/>
    </location>
</feature>
<dbReference type="EMBL" id="DS989822">
    <property type="protein sequence ID" value="EFQ97053.1"/>
    <property type="molecule type" value="Genomic_DNA"/>
</dbReference>
<dbReference type="VEuPathDB" id="FungiDB:MGYG_08880"/>
<organism evidence="3">
    <name type="scientific">Arthroderma gypseum (strain ATCC MYA-4604 / CBS 118893)</name>
    <name type="common">Microsporum gypseum</name>
    <dbReference type="NCBI Taxonomy" id="535722"/>
    <lineage>
        <taxon>Eukaryota</taxon>
        <taxon>Fungi</taxon>
        <taxon>Dikarya</taxon>
        <taxon>Ascomycota</taxon>
        <taxon>Pezizomycotina</taxon>
        <taxon>Eurotiomycetes</taxon>
        <taxon>Eurotiomycetidae</taxon>
        <taxon>Onygenales</taxon>
        <taxon>Arthrodermataceae</taxon>
        <taxon>Nannizzia</taxon>
    </lineage>
</organism>
<sequence length="99" mass="11396">MLPAGDDSEQVDPCEVARVEKQDDEERRKKNKTKTTRDAESEKEDPLFVALWPGSLLGEMGGLKSGWGEVDEKREVGGRREDEKKRRRRRGREVVDLIE</sequence>
<feature type="compositionally biased region" description="Acidic residues" evidence="1">
    <location>
        <begin position="1"/>
        <end position="12"/>
    </location>
</feature>
<accession>E5R2R9</accession>
<dbReference type="RefSeq" id="XP_003176005.1">
    <property type="nucleotide sequence ID" value="XM_003175957.1"/>
</dbReference>
<evidence type="ECO:0000313" key="3">
    <source>
        <dbReference type="Proteomes" id="UP000002669"/>
    </source>
</evidence>
<reference evidence="3" key="1">
    <citation type="journal article" date="2012" name="MBio">
        <title>Comparative genome analysis of Trichophyton rubrum and related dermatophytes reveals candidate genes involved in infection.</title>
        <authorList>
            <person name="Martinez D.A."/>
            <person name="Oliver B.G."/>
            <person name="Graeser Y."/>
            <person name="Goldberg J.M."/>
            <person name="Li W."/>
            <person name="Martinez-Rossi N.M."/>
            <person name="Monod M."/>
            <person name="Shelest E."/>
            <person name="Barton R.C."/>
            <person name="Birch E."/>
            <person name="Brakhage A.A."/>
            <person name="Chen Z."/>
            <person name="Gurr S.J."/>
            <person name="Heiman D."/>
            <person name="Heitman J."/>
            <person name="Kosti I."/>
            <person name="Rossi A."/>
            <person name="Saif S."/>
            <person name="Samalova M."/>
            <person name="Saunders C.W."/>
            <person name="Shea T."/>
            <person name="Summerbell R.C."/>
            <person name="Xu J."/>
            <person name="Young S."/>
            <person name="Zeng Q."/>
            <person name="Birren B.W."/>
            <person name="Cuomo C.A."/>
            <person name="White T.C."/>
        </authorList>
    </citation>
    <scope>NUCLEOTIDE SEQUENCE [LARGE SCALE GENOMIC DNA]</scope>
    <source>
        <strain evidence="3">ATCC MYA-4604 / CBS 118893</strain>
    </source>
</reference>
<dbReference type="GeneID" id="10031316"/>
<feature type="compositionally biased region" description="Basic and acidic residues" evidence="1">
    <location>
        <begin position="70"/>
        <end position="84"/>
    </location>
</feature>
<protein>
    <submittedName>
        <fullName evidence="2">Uncharacterized protein</fullName>
    </submittedName>
</protein>
<evidence type="ECO:0000256" key="1">
    <source>
        <dbReference type="SAM" id="MobiDB-lite"/>
    </source>
</evidence>
<dbReference type="AlphaFoldDB" id="E5R2R9"/>
<dbReference type="HOGENOM" id="CLU_2319839_0_0_1"/>
<keyword evidence="3" id="KW-1185">Reference proteome</keyword>
<feature type="compositionally biased region" description="Basic and acidic residues" evidence="1">
    <location>
        <begin position="15"/>
        <end position="28"/>
    </location>
</feature>
<proteinExistence type="predicted"/>
<feature type="compositionally biased region" description="Basic and acidic residues" evidence="1">
    <location>
        <begin position="35"/>
        <end position="46"/>
    </location>
</feature>
<dbReference type="InParanoid" id="E5R2R9"/>
<dbReference type="Proteomes" id="UP000002669">
    <property type="component" value="Unassembled WGS sequence"/>
</dbReference>
<name>E5R2R9_ARTGP</name>